<evidence type="ECO:0000259" key="2">
    <source>
        <dbReference type="PROSITE" id="PS51233"/>
    </source>
</evidence>
<dbReference type="SMART" id="SM00216">
    <property type="entry name" value="VWD"/>
    <property type="match status" value="1"/>
</dbReference>
<dbReference type="Proteomes" id="UP000695022">
    <property type="component" value="Unplaced"/>
</dbReference>
<feature type="domain" description="VWFD" evidence="2">
    <location>
        <begin position="562"/>
        <end position="741"/>
    </location>
</feature>
<evidence type="ECO:0000313" key="4">
    <source>
        <dbReference type="RefSeq" id="XP_014664663.1"/>
    </source>
</evidence>
<dbReference type="Gene3D" id="2.20.80.10">
    <property type="entry name" value="Lipovitellin-phosvitin complex, chain A, domain 4"/>
    <property type="match status" value="1"/>
</dbReference>
<organism evidence="3 4">
    <name type="scientific">Priapulus caudatus</name>
    <name type="common">Priapulid worm</name>
    <dbReference type="NCBI Taxonomy" id="37621"/>
    <lineage>
        <taxon>Eukaryota</taxon>
        <taxon>Metazoa</taxon>
        <taxon>Ecdysozoa</taxon>
        <taxon>Scalidophora</taxon>
        <taxon>Priapulida</taxon>
        <taxon>Priapulimorpha</taxon>
        <taxon>Priapulimorphida</taxon>
        <taxon>Priapulidae</taxon>
        <taxon>Priapulus</taxon>
    </lineage>
</organism>
<name>A0ABM1DXJ2_PRICU</name>
<dbReference type="Pfam" id="PF09172">
    <property type="entry name" value="Vit_open_b-sht"/>
    <property type="match status" value="1"/>
</dbReference>
<dbReference type="SMART" id="SM01169">
    <property type="entry name" value="DUF1943"/>
    <property type="match status" value="1"/>
</dbReference>
<dbReference type="PANTHER" id="PTHR23345">
    <property type="entry name" value="VITELLOGENIN-RELATED"/>
    <property type="match status" value="1"/>
</dbReference>
<gene>
    <name evidence="4" type="primary">LOC106806980</name>
</gene>
<sequence>MNIVNRESDEPSIYANLKVFGREITFVDLYGADIVRGIMNEGMVSLPNIERKLREGYDLTFTKIQPLVMARTIVPTHAGLPLQLHLCGVKVITNKGVVRGSFEPALYQTQRLNIPNSLTLTADIVPRVIVDIVGNMTVKLATFSAGAGITAQLAVEKPIRGSVNIDIATKQLTVDMEPVETTELEVAKFEVKPVTYFIRTPFTSFVSRHAYVSGPSYYQEELITGEESSIPYEYTYETDCPAFGKRALYAARLNMPLPGAPHMPFNGYQLLAIRTRPITPRQVQFVLKLTNNAANIPRVQTSRWSIHSPSPIMSEQPYTYAIYAAVKSQGDQVFHEALLSYQYSEYFKKQYVSLEVTGQEYIFNVNGRVLFPEIDVSIRRPLSELTGMLGNVEGELNIEWSHRQQAKKAVQIMFTSEKTAEQLEYEPERLREIYETERTPRQWRASESFTELRQMTFIVRNYEEIPEYLAEYMYKYHLYTMGKLWSYIGEHEVTFRSAPRYTPGQIKFITKLYPNNRQVDVIIESPQQKVSYLRLPLPFALEPLSYRRSVFTNYIQKVTGDTYCELYSNNQLRTFDAVNYTLPLKSCEHILAKDCSSDNAYTVVLSKDSTTNKKIVKIMTEGKTVEIMTPTKVIVDGAPINAQEEYIVRKDPSNASSKVVLKVMYEAANLVTVKAPEIGLIVSSDGASVKIELPNRYRSKLCGLCGDFNSEMKDELVGPKREIYTNLHHFVKSYVIPNSCQVNGDYESYGAYRPYEYETEQGNAYNRAYEPESGVYGERTFEPESGVYGERPFEPESGVYGERTFEPESGVYGERTYEPESGVYGERPWESKTGVYGTRGYGIGSNEYGVRPYDSEDESIQYSWPTNAYDYENPDFIRPELEDEFEESRLPVDTLFGHGTVRKTMVIETDQFPPQICFSVVPIVDCQQGYYPEPSVSKQLKETGFTCIDAREPSAVEKKREAMIRVLPEMATKTIHRKQIVEEPKQCTQRY</sequence>
<dbReference type="SUPFAM" id="SSF56968">
    <property type="entry name" value="Lipovitellin-phosvitin complex, beta-sheet shell regions"/>
    <property type="match status" value="1"/>
</dbReference>
<dbReference type="GeneID" id="106806980"/>
<dbReference type="InterPro" id="IPR015255">
    <property type="entry name" value="Vitellinogen_open_b-sht"/>
</dbReference>
<dbReference type="PANTHER" id="PTHR23345:SF15">
    <property type="entry name" value="VITELLOGENIN 1-RELATED"/>
    <property type="match status" value="1"/>
</dbReference>
<dbReference type="RefSeq" id="XP_014664663.1">
    <property type="nucleotide sequence ID" value="XM_014809177.1"/>
</dbReference>
<dbReference type="PROSITE" id="PS51233">
    <property type="entry name" value="VWFD"/>
    <property type="match status" value="1"/>
</dbReference>
<evidence type="ECO:0000256" key="1">
    <source>
        <dbReference type="SAM" id="MobiDB-lite"/>
    </source>
</evidence>
<reference evidence="4" key="1">
    <citation type="submission" date="2025-08" db="UniProtKB">
        <authorList>
            <consortium name="RefSeq"/>
        </authorList>
    </citation>
    <scope>IDENTIFICATION</scope>
</reference>
<dbReference type="Pfam" id="PF00094">
    <property type="entry name" value="VWD"/>
    <property type="match status" value="1"/>
</dbReference>
<dbReference type="InterPro" id="IPR001846">
    <property type="entry name" value="VWF_type-D"/>
</dbReference>
<proteinExistence type="predicted"/>
<accession>A0ABM1DXJ2</accession>
<evidence type="ECO:0000313" key="3">
    <source>
        <dbReference type="Proteomes" id="UP000695022"/>
    </source>
</evidence>
<keyword evidence="3" id="KW-1185">Reference proteome</keyword>
<protein>
    <submittedName>
        <fullName evidence="4">Uncharacterized protein LOC106806980</fullName>
    </submittedName>
</protein>
<feature type="region of interest" description="Disordered" evidence="1">
    <location>
        <begin position="782"/>
        <end position="804"/>
    </location>
</feature>
<dbReference type="InterPro" id="IPR050733">
    <property type="entry name" value="Vitellogenin/Apolipophorin"/>
</dbReference>
<dbReference type="InterPro" id="IPR015819">
    <property type="entry name" value="Lipid_transp_b-sht_shell"/>
</dbReference>